<gene>
    <name evidence="11" type="ORF">PIIN_10211</name>
</gene>
<feature type="compositionally biased region" description="Basic and acidic residues" evidence="9">
    <location>
        <begin position="392"/>
        <end position="408"/>
    </location>
</feature>
<dbReference type="InterPro" id="IPR041938">
    <property type="entry name" value="Hist-Lys_N-MTase_N"/>
</dbReference>
<evidence type="ECO:0000256" key="1">
    <source>
        <dbReference type="ARBA" id="ARBA00004123"/>
    </source>
</evidence>
<keyword evidence="4" id="KW-0489">Methyltransferase</keyword>
<dbReference type="CDD" id="cd10524">
    <property type="entry name" value="SET_Suv4-20-like"/>
    <property type="match status" value="1"/>
</dbReference>
<dbReference type="GO" id="GO:0005634">
    <property type="term" value="C:nucleus"/>
    <property type="evidence" value="ECO:0007669"/>
    <property type="project" value="UniProtKB-SubCell"/>
</dbReference>
<dbReference type="OrthoDB" id="6627536at2759"/>
<evidence type="ECO:0000256" key="9">
    <source>
        <dbReference type="SAM" id="MobiDB-lite"/>
    </source>
</evidence>
<comment type="subcellular location">
    <subcellularLocation>
        <location evidence="2">Chromosome</location>
    </subcellularLocation>
    <subcellularLocation>
        <location evidence="1">Nucleus</location>
    </subcellularLocation>
</comment>
<keyword evidence="7" id="KW-0156">Chromatin regulator</keyword>
<dbReference type="STRING" id="1109443.G4TY25"/>
<feature type="compositionally biased region" description="Polar residues" evidence="9">
    <location>
        <begin position="412"/>
        <end position="431"/>
    </location>
</feature>
<dbReference type="GO" id="GO:0003677">
    <property type="term" value="F:DNA binding"/>
    <property type="evidence" value="ECO:0007669"/>
    <property type="project" value="InterPro"/>
</dbReference>
<feature type="compositionally biased region" description="Pro residues" evidence="9">
    <location>
        <begin position="820"/>
        <end position="830"/>
    </location>
</feature>
<feature type="region of interest" description="Disordered" evidence="9">
    <location>
        <begin position="1013"/>
        <end position="1037"/>
    </location>
</feature>
<evidence type="ECO:0000313" key="12">
    <source>
        <dbReference type="Proteomes" id="UP000007148"/>
    </source>
</evidence>
<feature type="compositionally biased region" description="Low complexity" evidence="9">
    <location>
        <begin position="21"/>
        <end position="36"/>
    </location>
</feature>
<dbReference type="SUPFAM" id="SSF82199">
    <property type="entry name" value="SET domain"/>
    <property type="match status" value="1"/>
</dbReference>
<keyword evidence="12" id="KW-1185">Reference proteome</keyword>
<feature type="compositionally biased region" description="Polar residues" evidence="9">
    <location>
        <begin position="1014"/>
        <end position="1029"/>
    </location>
</feature>
<dbReference type="InterPro" id="IPR039977">
    <property type="entry name" value="Suv4-20/Set9"/>
</dbReference>
<dbReference type="HOGENOM" id="CLU_267864_0_0_1"/>
<feature type="region of interest" description="Disordered" evidence="9">
    <location>
        <begin position="1210"/>
        <end position="1229"/>
    </location>
</feature>
<dbReference type="InParanoid" id="G4TY25"/>
<evidence type="ECO:0000256" key="2">
    <source>
        <dbReference type="ARBA" id="ARBA00004286"/>
    </source>
</evidence>
<evidence type="ECO:0000256" key="4">
    <source>
        <dbReference type="ARBA" id="ARBA00022603"/>
    </source>
</evidence>
<dbReference type="AlphaFoldDB" id="G4TY25"/>
<feature type="region of interest" description="Disordered" evidence="9">
    <location>
        <begin position="323"/>
        <end position="569"/>
    </location>
</feature>
<feature type="compositionally biased region" description="Polar residues" evidence="9">
    <location>
        <begin position="641"/>
        <end position="656"/>
    </location>
</feature>
<keyword evidence="8" id="KW-0539">Nucleus</keyword>
<dbReference type="SMART" id="SM00384">
    <property type="entry name" value="AT_hook"/>
    <property type="match status" value="2"/>
</dbReference>
<dbReference type="PANTHER" id="PTHR12977:SF4">
    <property type="entry name" value="HISTONE-LYSINE N-METHYLTRANSFERASE KMT5B"/>
    <property type="match status" value="1"/>
</dbReference>
<feature type="compositionally biased region" description="Basic residues" evidence="9">
    <location>
        <begin position="903"/>
        <end position="917"/>
    </location>
</feature>
<evidence type="ECO:0000256" key="3">
    <source>
        <dbReference type="ARBA" id="ARBA00022454"/>
    </source>
</evidence>
<organism evidence="11 12">
    <name type="scientific">Serendipita indica (strain DSM 11827)</name>
    <name type="common">Root endophyte fungus</name>
    <name type="synonym">Piriformospora indica</name>
    <dbReference type="NCBI Taxonomy" id="1109443"/>
    <lineage>
        <taxon>Eukaryota</taxon>
        <taxon>Fungi</taxon>
        <taxon>Dikarya</taxon>
        <taxon>Basidiomycota</taxon>
        <taxon>Agaricomycotina</taxon>
        <taxon>Agaricomycetes</taxon>
        <taxon>Sebacinales</taxon>
        <taxon>Serendipitaceae</taxon>
        <taxon>Serendipita</taxon>
    </lineage>
</organism>
<protein>
    <recommendedName>
        <fullName evidence="10">SET domain-containing protein</fullName>
    </recommendedName>
</protein>
<dbReference type="GO" id="GO:0032259">
    <property type="term" value="P:methylation"/>
    <property type="evidence" value="ECO:0007669"/>
    <property type="project" value="UniProtKB-KW"/>
</dbReference>
<dbReference type="OMA" id="CACALED"/>
<reference evidence="11 12" key="1">
    <citation type="journal article" date="2011" name="PLoS Pathog.">
        <title>Endophytic Life Strategies Decoded by Genome and Transcriptome Analyses of the Mutualistic Root Symbiont Piriformospora indica.</title>
        <authorList>
            <person name="Zuccaro A."/>
            <person name="Lahrmann U."/>
            <person name="Guldener U."/>
            <person name="Langen G."/>
            <person name="Pfiffi S."/>
            <person name="Biedenkopf D."/>
            <person name="Wong P."/>
            <person name="Samans B."/>
            <person name="Grimm C."/>
            <person name="Basiewicz M."/>
            <person name="Murat C."/>
            <person name="Martin F."/>
            <person name="Kogel K.H."/>
        </authorList>
    </citation>
    <scope>NUCLEOTIDE SEQUENCE [LARGE SCALE GENOMIC DNA]</scope>
    <source>
        <strain evidence="11 12">DSM 11827</strain>
    </source>
</reference>
<feature type="compositionally biased region" description="Low complexity" evidence="9">
    <location>
        <begin position="509"/>
        <end position="543"/>
    </location>
</feature>
<evidence type="ECO:0000259" key="10">
    <source>
        <dbReference type="PROSITE" id="PS50280"/>
    </source>
</evidence>
<dbReference type="PANTHER" id="PTHR12977">
    <property type="entry name" value="SUPPRESSOR OF VARIEGATION 4-20-RELATED"/>
    <property type="match status" value="1"/>
</dbReference>
<dbReference type="InterPro" id="IPR001214">
    <property type="entry name" value="SET_dom"/>
</dbReference>
<dbReference type="InterPro" id="IPR046341">
    <property type="entry name" value="SET_dom_sf"/>
</dbReference>
<evidence type="ECO:0000256" key="6">
    <source>
        <dbReference type="ARBA" id="ARBA00022691"/>
    </source>
</evidence>
<feature type="compositionally biased region" description="Basic residues" evidence="9">
    <location>
        <begin position="758"/>
        <end position="767"/>
    </location>
</feature>
<dbReference type="PROSITE" id="PS50280">
    <property type="entry name" value="SET"/>
    <property type="match status" value="1"/>
</dbReference>
<feature type="region of interest" description="Disordered" evidence="9">
    <location>
        <begin position="860"/>
        <end position="930"/>
    </location>
</feature>
<feature type="region of interest" description="Disordered" evidence="9">
    <location>
        <begin position="640"/>
        <end position="836"/>
    </location>
</feature>
<evidence type="ECO:0000313" key="11">
    <source>
        <dbReference type="EMBL" id="CCA76218.1"/>
    </source>
</evidence>
<proteinExistence type="predicted"/>
<evidence type="ECO:0000256" key="5">
    <source>
        <dbReference type="ARBA" id="ARBA00022679"/>
    </source>
</evidence>
<dbReference type="GO" id="GO:0042799">
    <property type="term" value="F:histone H4K20 methyltransferase activity"/>
    <property type="evidence" value="ECO:0007669"/>
    <property type="project" value="TreeGrafter"/>
</dbReference>
<feature type="compositionally biased region" description="Basic residues" evidence="9">
    <location>
        <begin position="735"/>
        <end position="744"/>
    </location>
</feature>
<feature type="compositionally biased region" description="Basic and acidic residues" evidence="9">
    <location>
        <begin position="1213"/>
        <end position="1229"/>
    </location>
</feature>
<feature type="compositionally biased region" description="Acidic residues" evidence="9">
    <location>
        <begin position="784"/>
        <end position="798"/>
    </location>
</feature>
<feature type="domain" description="SET" evidence="10">
    <location>
        <begin position="171"/>
        <end position="291"/>
    </location>
</feature>
<dbReference type="InterPro" id="IPR017956">
    <property type="entry name" value="AT_hook_DNA-bd_motif"/>
</dbReference>
<dbReference type="Proteomes" id="UP000007148">
    <property type="component" value="Unassembled WGS sequence"/>
</dbReference>
<feature type="compositionally biased region" description="Basic and acidic residues" evidence="9">
    <location>
        <begin position="887"/>
        <end position="902"/>
    </location>
</feature>
<dbReference type="SMART" id="SM00317">
    <property type="entry name" value="SET"/>
    <property type="match status" value="1"/>
</dbReference>
<name>G4TY25_SERID</name>
<feature type="compositionally biased region" description="Basic and acidic residues" evidence="9">
    <location>
        <begin position="677"/>
        <end position="688"/>
    </location>
</feature>
<keyword evidence="6" id="KW-0949">S-adenosyl-L-methionine</keyword>
<feature type="compositionally biased region" description="Basic and acidic residues" evidence="9">
    <location>
        <begin position="452"/>
        <end position="467"/>
    </location>
</feature>
<comment type="caution">
    <text evidence="11">The sequence shown here is derived from an EMBL/GenBank/DDBJ whole genome shotgun (WGS) entry which is preliminary data.</text>
</comment>
<evidence type="ECO:0000256" key="7">
    <source>
        <dbReference type="ARBA" id="ARBA00022853"/>
    </source>
</evidence>
<feature type="compositionally biased region" description="Acidic residues" evidence="9">
    <location>
        <begin position="544"/>
        <end position="556"/>
    </location>
</feature>
<dbReference type="eggNOG" id="KOG2589">
    <property type="taxonomic scope" value="Eukaryota"/>
</dbReference>
<keyword evidence="5" id="KW-0808">Transferase</keyword>
<keyword evidence="3" id="KW-0158">Chromosome</keyword>
<dbReference type="EMBL" id="CAFZ01000653">
    <property type="protein sequence ID" value="CCA76218.1"/>
    <property type="molecule type" value="Genomic_DNA"/>
</dbReference>
<accession>G4TY25</accession>
<feature type="region of interest" description="Disordered" evidence="9">
    <location>
        <begin position="964"/>
        <end position="999"/>
    </location>
</feature>
<dbReference type="Gene3D" id="1.10.10.1700">
    <property type="entry name" value="Histone-lysine N-methyltransferase"/>
    <property type="match status" value="1"/>
</dbReference>
<dbReference type="Pfam" id="PF00856">
    <property type="entry name" value="SET"/>
    <property type="match status" value="1"/>
</dbReference>
<feature type="region of interest" description="Disordered" evidence="9">
    <location>
        <begin position="1"/>
        <end position="48"/>
    </location>
</feature>
<dbReference type="GO" id="GO:0005694">
    <property type="term" value="C:chromosome"/>
    <property type="evidence" value="ECO:0007669"/>
    <property type="project" value="UniProtKB-SubCell"/>
</dbReference>
<feature type="compositionally biased region" description="Basic and acidic residues" evidence="9">
    <location>
        <begin position="351"/>
        <end position="360"/>
    </location>
</feature>
<evidence type="ECO:0000256" key="8">
    <source>
        <dbReference type="ARBA" id="ARBA00023242"/>
    </source>
</evidence>
<feature type="compositionally biased region" description="Basic and acidic residues" evidence="9">
    <location>
        <begin position="695"/>
        <end position="725"/>
    </location>
</feature>
<feature type="compositionally biased region" description="Low complexity" evidence="9">
    <location>
        <begin position="435"/>
        <end position="451"/>
    </location>
</feature>
<sequence length="1229" mass="136808">MHLSAAPRQHASSSRDPDRGPPSSSKAGAGSPTKSGTTDAPKKKEKRRMIEWKYTTAPMNARDLARDDDFISHMLVECLGTIEPLSVHKMDASRKLPTWEPDVILAIVQKYVVNSPPGRGAVAPYARVKPAVDILLQLRNVQRYIWHKSQYQINAFATHMSRYLELYLPGGSIEVAQTSRYSHKTGKSELCVIAVKPLKPGQTITDLKGSMADLTAEEDEELKEIRGAGARRDFSVIFSHSRNVNHLFLGPARFVNHDCENNCELFRDGRYITFKVLRPIAAGEEITAHYGEDYFGKNNRRCLCATCEHKGIGGYAIESDWSLHSSESESNEPPAAPPQDKPPNAQRRRRTELDNLKENLTDLMKAPVLPVSASEDSEDDEKRKRKKRKEKKEKERNKETSRTRDRDATPSCAPSSKASTNGVPVSGTSGAAQLPTPSTTRSYRSTSSGTPKLDEGGDEARPSEKVKTQRQRNNVILTPPPSNKTHSADEEESDSDADAPRRSTRSRTRTTTGKGKGKSSASTSKSAASNDSDADESSSTSNESDSDDSEETTSSEEESRRVYAFRQRKLRDKANAWASARRNGNAGGSGLGPSAATLAASKKGKTCIICKWNELETKNELTCGRCKRHFNIYGAAWPSRISPTNLVNSSRENSPGPNDHVRERLSRHHTAANSHPMNKDRQDDDGKRPLKRRKTEADLDPHSELARAERFLERERERRKAKASDESSAEEAPKRKVGRPRKHPLPNPVSADQPPVVKRGRGRPRKYPRPEGAQGASRARDAEDRSEESSAEDSDDLTFDFGHASRGASPSSTGMHVSPSPSPSPPPPPKLYSFQPNPAMYAAKKLRGPVMVLREEISDVEEVEEDESNTNAMSLDDEPRPFLAWMPRRDHDGSNQNEELHHFVRKRSPTLGSKRRRGTDTDGEDEIEPIQGLVRRSFGLWRSGNPQSFAVERRKVDPATDIAEEPFFPIQQPSRETCSPEGTPPPNTPVRNQREPPTAYSKEMLSKLSLYQRPRTQSASTLTAQQSLQRLPPKASSLSRIEPTSIVISRLQQPTYLGPQRSHVHVTQTHDDDASTTTQPSIVEEATWTKARPWKRPESQDLPPQTVTNTRRSKSIVSVPLYDSGEEEVTLSTAEVGHPDLTVAHDIEWRDDFDEEERQVELALNTLTDHYSEDDGELASGQRFASNSHIPSSTKHQIIAPAASINELSRGSNVEDRLPKQRRREEVCF</sequence>
<dbReference type="Gene3D" id="2.170.270.10">
    <property type="entry name" value="SET domain"/>
    <property type="match status" value="1"/>
</dbReference>